<dbReference type="SUPFAM" id="SSF47459">
    <property type="entry name" value="HLH, helix-loop-helix DNA-binding domain"/>
    <property type="match status" value="1"/>
</dbReference>
<dbReference type="Pfam" id="PF23176">
    <property type="entry name" value="bHLH_LHW"/>
    <property type="match status" value="1"/>
</dbReference>
<keyword evidence="2" id="KW-0805">Transcription regulation</keyword>
<feature type="compositionally biased region" description="Basic residues" evidence="5">
    <location>
        <begin position="567"/>
        <end position="578"/>
    </location>
</feature>
<evidence type="ECO:0000256" key="1">
    <source>
        <dbReference type="ARBA" id="ARBA00004123"/>
    </source>
</evidence>
<proteinExistence type="predicted"/>
<gene>
    <name evidence="7" type="ORF">OLEA9_A012784</name>
</gene>
<dbReference type="InterPro" id="IPR036638">
    <property type="entry name" value="HLH_DNA-bd_sf"/>
</dbReference>
<dbReference type="Pfam" id="PF14215">
    <property type="entry name" value="bHLH-MYC_N"/>
    <property type="match status" value="1"/>
</dbReference>
<dbReference type="Proteomes" id="UP000594638">
    <property type="component" value="Unassembled WGS sequence"/>
</dbReference>
<accession>A0A8S0PQ56</accession>
<protein>
    <submittedName>
        <fullName evidence="7">Transcription factor LHW</fullName>
    </submittedName>
</protein>
<dbReference type="OrthoDB" id="1883654at2759"/>
<comment type="subcellular location">
    <subcellularLocation>
        <location evidence="1">Nucleus</location>
    </subcellularLocation>
</comment>
<dbReference type="InterPro" id="IPR025610">
    <property type="entry name" value="MYC/MYB_N"/>
</dbReference>
<dbReference type="AlphaFoldDB" id="A0A8S0PQ56"/>
<dbReference type="EMBL" id="CACTIH010000190">
    <property type="protein sequence ID" value="CAA2956533.1"/>
    <property type="molecule type" value="Genomic_DNA"/>
</dbReference>
<evidence type="ECO:0000256" key="5">
    <source>
        <dbReference type="SAM" id="MobiDB-lite"/>
    </source>
</evidence>
<sequence length="786" mass="86840">MGSEEGSSMIRKILKSFCCSNGWSYGIFWGFDPKNFLLLTFQDSYYEEQMGDVIENMLLQVHVFGEGVVGQAAFTKSHRWIFSDAHHERQNSLGLIGNPEIFQDDSEFYCQFSTGIKTIAVISVEPFGVVQFGSTEKIPERKEFVDQVKEHFRGMSKDQLIVLSENESSSLDCENFAGYKDLMDANYSSVIPVQSVPSSSGYQSMNSLASISSLIENQTQNGSKLNIEIEQLLLENAAYFDSSTAPAPSSNSGDSVVTSSWHYLSSEQNENASFSKSSSYESCRNSSLYDHGKSAFNSLHTQHLSKDPLNDQNCTLLLPSNDCKLDEFSQWFSPLLNESSTSFATTPSNGQSTAPGFTPHLSFCGPNSAINVLENLPTNSIQSSITESFNSNGKKRCSDMSGIDRLCDGFGMEPGSKTPEDWSEILMPVVNGESLDFSMDNSKCISEQHIGSKVGNPNSLFSKLGLHLLGGTASSSCSYARSRFEDQVSSTAKRRKIDDHSWSSDRVKFRGLPSHDGRMRSLNPLYDPNKTSFLEPNHEASTKEGSLIGDNGSMNNSLKGNEGPAKMVKKKAKPGTRPRPKDRQQIQDRLVELRQLIPNGEKMSIDRLLQQTIRHLNFMQSLMKHRESLKQTDGPTIDNSNGHDVGVTWACEVGDQSMLCPLIVKDLSSPGQMLIETLCDEQGFFLEITDVIRNFGLTILKGVMEVQETKIWAHFIVEAEGNSHVTRHEIFSSLIQLFQMKPGPSGLNASDEIGNSYSPGASLFKNCQPGVSLPIISADSLQRTSL</sequence>
<dbReference type="GO" id="GO:0046983">
    <property type="term" value="F:protein dimerization activity"/>
    <property type="evidence" value="ECO:0007669"/>
    <property type="project" value="InterPro"/>
</dbReference>
<name>A0A8S0PQ56_OLEEU</name>
<dbReference type="GO" id="GO:0005634">
    <property type="term" value="C:nucleus"/>
    <property type="evidence" value="ECO:0007669"/>
    <property type="project" value="UniProtKB-SubCell"/>
</dbReference>
<evidence type="ECO:0000313" key="8">
    <source>
        <dbReference type="Proteomes" id="UP000594638"/>
    </source>
</evidence>
<dbReference type="PANTHER" id="PTHR46196">
    <property type="entry name" value="TRANSCRIPTION FACTOR BHLH155-LIKE ISOFORM X1-RELATED"/>
    <property type="match status" value="1"/>
</dbReference>
<evidence type="ECO:0000259" key="6">
    <source>
        <dbReference type="PROSITE" id="PS50888"/>
    </source>
</evidence>
<evidence type="ECO:0000313" key="7">
    <source>
        <dbReference type="EMBL" id="CAA2956533.1"/>
    </source>
</evidence>
<dbReference type="GO" id="GO:0003700">
    <property type="term" value="F:DNA-binding transcription factor activity"/>
    <property type="evidence" value="ECO:0007669"/>
    <property type="project" value="InterPro"/>
</dbReference>
<keyword evidence="3" id="KW-0804">Transcription</keyword>
<dbReference type="InterPro" id="IPR043561">
    <property type="entry name" value="LHW-like"/>
</dbReference>
<feature type="region of interest" description="Disordered" evidence="5">
    <location>
        <begin position="520"/>
        <end position="585"/>
    </location>
</feature>
<evidence type="ECO:0000256" key="4">
    <source>
        <dbReference type="ARBA" id="ARBA00023242"/>
    </source>
</evidence>
<comment type="caution">
    <text evidence="7">The sequence shown here is derived from an EMBL/GenBank/DDBJ whole genome shotgun (WGS) entry which is preliminary data.</text>
</comment>
<dbReference type="InterPro" id="IPR011598">
    <property type="entry name" value="bHLH_dom"/>
</dbReference>
<dbReference type="PANTHER" id="PTHR46196:SF2">
    <property type="entry name" value="TRANSCRIPTION FACTOR BHLH157"/>
    <property type="match status" value="1"/>
</dbReference>
<keyword evidence="4" id="KW-0539">Nucleus</keyword>
<feature type="domain" description="BHLH" evidence="6">
    <location>
        <begin position="570"/>
        <end position="619"/>
    </location>
</feature>
<keyword evidence="8" id="KW-1185">Reference proteome</keyword>
<dbReference type="Gramene" id="OE9A012784T4">
    <property type="protein sequence ID" value="OE9A012784C4"/>
    <property type="gene ID" value="OE9A012784"/>
</dbReference>
<evidence type="ECO:0000256" key="2">
    <source>
        <dbReference type="ARBA" id="ARBA00023015"/>
    </source>
</evidence>
<reference evidence="7 8" key="1">
    <citation type="submission" date="2019-12" db="EMBL/GenBank/DDBJ databases">
        <authorList>
            <person name="Alioto T."/>
            <person name="Alioto T."/>
            <person name="Gomez Garrido J."/>
        </authorList>
    </citation>
    <scope>NUCLEOTIDE SEQUENCE [LARGE SCALE GENOMIC DNA]</scope>
</reference>
<dbReference type="PROSITE" id="PS50888">
    <property type="entry name" value="BHLH"/>
    <property type="match status" value="1"/>
</dbReference>
<evidence type="ECO:0000256" key="3">
    <source>
        <dbReference type="ARBA" id="ARBA00023163"/>
    </source>
</evidence>
<organism evidence="7 8">
    <name type="scientific">Olea europaea subsp. europaea</name>
    <dbReference type="NCBI Taxonomy" id="158383"/>
    <lineage>
        <taxon>Eukaryota</taxon>
        <taxon>Viridiplantae</taxon>
        <taxon>Streptophyta</taxon>
        <taxon>Embryophyta</taxon>
        <taxon>Tracheophyta</taxon>
        <taxon>Spermatophyta</taxon>
        <taxon>Magnoliopsida</taxon>
        <taxon>eudicotyledons</taxon>
        <taxon>Gunneridae</taxon>
        <taxon>Pentapetalae</taxon>
        <taxon>asterids</taxon>
        <taxon>lamiids</taxon>
        <taxon>Lamiales</taxon>
        <taxon>Oleaceae</taxon>
        <taxon>Oleeae</taxon>
        <taxon>Olea</taxon>
    </lineage>
</organism>